<evidence type="ECO:0000256" key="1">
    <source>
        <dbReference type="ARBA" id="ARBA00000971"/>
    </source>
</evidence>
<dbReference type="Proteomes" id="UP001642360">
    <property type="component" value="Unassembled WGS sequence"/>
</dbReference>
<evidence type="ECO:0000313" key="7">
    <source>
        <dbReference type="EMBL" id="CAK9133643.1"/>
    </source>
</evidence>
<evidence type="ECO:0000259" key="6">
    <source>
        <dbReference type="PROSITE" id="PS50072"/>
    </source>
</evidence>
<evidence type="ECO:0000256" key="5">
    <source>
        <dbReference type="ARBA" id="ARBA00023235"/>
    </source>
</evidence>
<keyword evidence="5" id="KW-0413">Isomerase</keyword>
<feature type="domain" description="PPIase cyclophilin-type" evidence="6">
    <location>
        <begin position="26"/>
        <end position="305"/>
    </location>
</feature>
<dbReference type="PANTHER" id="PTHR11071">
    <property type="entry name" value="PEPTIDYL-PROLYL CIS-TRANS ISOMERASE"/>
    <property type="match status" value="1"/>
</dbReference>
<sequence>MASGGGNVAAVEWHQRPPNPKNPIVFFDVTLGTIPAGRIKMELFADIAPKTAENFRQFCTGEYRKAGLPVGYKGCQFHRVIKDFMIQAGDFVKGDGSGCVSIYGSKFEDENFFAKHTGPGLLKAGLPVGYKGCQFHRVIKDFMIQAGDFVKGDGSGCVSIYGSKFEDENFFAKHTGPGLLKAGLPVGYKGCQFHRVIKDFMIQAGDFVKGDGSGCVSIYGSKFEDENFFAKHTGPGLLSMANNGPNSNGCQFFITCAKCDWLDNKHVVFGRVLGDGLLVVRKIENVATGPNQRPKLACAIAECGEM</sequence>
<dbReference type="InterPro" id="IPR029000">
    <property type="entry name" value="Cyclophilin-like_dom_sf"/>
</dbReference>
<dbReference type="AlphaFoldDB" id="A0ABC8QMC0"/>
<proteinExistence type="inferred from homology"/>
<keyword evidence="4" id="KW-0697">Rotamase</keyword>
<dbReference type="PANTHER" id="PTHR11071:SF561">
    <property type="entry name" value="PEPTIDYL-PROLYL CIS-TRANS ISOMERASE D-RELATED"/>
    <property type="match status" value="1"/>
</dbReference>
<organism evidence="7 8">
    <name type="scientific">Ilex paraguariensis</name>
    <name type="common">yerba mate</name>
    <dbReference type="NCBI Taxonomy" id="185542"/>
    <lineage>
        <taxon>Eukaryota</taxon>
        <taxon>Viridiplantae</taxon>
        <taxon>Streptophyta</taxon>
        <taxon>Embryophyta</taxon>
        <taxon>Tracheophyta</taxon>
        <taxon>Spermatophyta</taxon>
        <taxon>Magnoliopsida</taxon>
        <taxon>eudicotyledons</taxon>
        <taxon>Gunneridae</taxon>
        <taxon>Pentapetalae</taxon>
        <taxon>asterids</taxon>
        <taxon>campanulids</taxon>
        <taxon>Aquifoliales</taxon>
        <taxon>Aquifoliaceae</taxon>
        <taxon>Ilex</taxon>
    </lineage>
</organism>
<evidence type="ECO:0000256" key="4">
    <source>
        <dbReference type="ARBA" id="ARBA00023110"/>
    </source>
</evidence>
<dbReference type="Pfam" id="PF00160">
    <property type="entry name" value="Pro_isomerase"/>
    <property type="match status" value="3"/>
</dbReference>
<dbReference type="PRINTS" id="PR00153">
    <property type="entry name" value="CSAPPISMRASE"/>
</dbReference>
<dbReference type="FunFam" id="2.40.100.10:FF:000025">
    <property type="entry name" value="Peptidyl-prolyl cis-trans isomerase CYP19-2"/>
    <property type="match status" value="1"/>
</dbReference>
<dbReference type="EMBL" id="CAUOFW020000114">
    <property type="protein sequence ID" value="CAK9133643.1"/>
    <property type="molecule type" value="Genomic_DNA"/>
</dbReference>
<dbReference type="InterPro" id="IPR020892">
    <property type="entry name" value="Cyclophilin-type_PPIase_CS"/>
</dbReference>
<evidence type="ECO:0000256" key="2">
    <source>
        <dbReference type="ARBA" id="ARBA00007365"/>
    </source>
</evidence>
<dbReference type="SUPFAM" id="SSF50891">
    <property type="entry name" value="Cyclophilin-like"/>
    <property type="match status" value="3"/>
</dbReference>
<dbReference type="InterPro" id="IPR002130">
    <property type="entry name" value="Cyclophilin-type_PPIase_dom"/>
</dbReference>
<dbReference type="GO" id="GO:0003755">
    <property type="term" value="F:peptidyl-prolyl cis-trans isomerase activity"/>
    <property type="evidence" value="ECO:0007669"/>
    <property type="project" value="UniProtKB-KW"/>
</dbReference>
<dbReference type="PROSITE" id="PS00170">
    <property type="entry name" value="CSA_PPIASE_1"/>
    <property type="match status" value="3"/>
</dbReference>
<accession>A0ABC8QMC0</accession>
<comment type="similarity">
    <text evidence="2">Belongs to the cyclophilin-type PPIase family.</text>
</comment>
<dbReference type="Gene3D" id="2.40.100.10">
    <property type="entry name" value="Cyclophilin-like"/>
    <property type="match status" value="3"/>
</dbReference>
<gene>
    <name evidence="7" type="ORF">ILEXP_LOCUS562</name>
</gene>
<evidence type="ECO:0000313" key="8">
    <source>
        <dbReference type="Proteomes" id="UP001642360"/>
    </source>
</evidence>
<comment type="catalytic activity">
    <reaction evidence="1">
        <text>[protein]-peptidylproline (omega=180) = [protein]-peptidylproline (omega=0)</text>
        <dbReference type="Rhea" id="RHEA:16237"/>
        <dbReference type="Rhea" id="RHEA-COMP:10747"/>
        <dbReference type="Rhea" id="RHEA-COMP:10748"/>
        <dbReference type="ChEBI" id="CHEBI:83833"/>
        <dbReference type="ChEBI" id="CHEBI:83834"/>
        <dbReference type="EC" id="5.2.1.8"/>
    </reaction>
</comment>
<keyword evidence="8" id="KW-1185">Reference proteome</keyword>
<reference evidence="7 8" key="1">
    <citation type="submission" date="2024-02" db="EMBL/GenBank/DDBJ databases">
        <authorList>
            <person name="Vignale AGUSTIN F."/>
            <person name="Sosa J E."/>
            <person name="Modenutti C."/>
        </authorList>
    </citation>
    <scope>NUCLEOTIDE SEQUENCE [LARGE SCALE GENOMIC DNA]</scope>
</reference>
<evidence type="ECO:0000256" key="3">
    <source>
        <dbReference type="ARBA" id="ARBA00013194"/>
    </source>
</evidence>
<dbReference type="PROSITE" id="PS50072">
    <property type="entry name" value="CSA_PPIASE_2"/>
    <property type="match status" value="1"/>
</dbReference>
<protein>
    <recommendedName>
        <fullName evidence="3">peptidylprolyl isomerase</fullName>
        <ecNumber evidence="3">5.2.1.8</ecNumber>
    </recommendedName>
</protein>
<dbReference type="EC" id="5.2.1.8" evidence="3"/>
<comment type="caution">
    <text evidence="7">The sequence shown here is derived from an EMBL/GenBank/DDBJ whole genome shotgun (WGS) entry which is preliminary data.</text>
</comment>
<name>A0ABC8QMC0_9AQUA</name>